<dbReference type="AlphaFoldDB" id="A0A1F6NMB5"/>
<protein>
    <submittedName>
        <fullName evidence="1">Uncharacterized protein</fullName>
    </submittedName>
</protein>
<accession>A0A1F6NMB5</accession>
<proteinExistence type="predicted"/>
<comment type="caution">
    <text evidence="1">The sequence shown here is derived from an EMBL/GenBank/DDBJ whole genome shotgun (WGS) entry which is preliminary data.</text>
</comment>
<organism evidence="1 2">
    <name type="scientific">Candidatus Magasanikbacteria bacterium RIFOXYC12_FULL_33_11</name>
    <dbReference type="NCBI Taxonomy" id="1798701"/>
    <lineage>
        <taxon>Bacteria</taxon>
        <taxon>Candidatus Magasanikiibacteriota</taxon>
    </lineage>
</organism>
<evidence type="ECO:0000313" key="1">
    <source>
        <dbReference type="EMBL" id="OGH85009.1"/>
    </source>
</evidence>
<dbReference type="EMBL" id="MFQW01000050">
    <property type="protein sequence ID" value="OGH85009.1"/>
    <property type="molecule type" value="Genomic_DNA"/>
</dbReference>
<dbReference type="Proteomes" id="UP000178349">
    <property type="component" value="Unassembled WGS sequence"/>
</dbReference>
<name>A0A1F6NMB5_9BACT</name>
<sequence>MPSDEGWPDISPRDLQRAIDSLDEVKKSERDLELVAKLETVLSELAHELEYLSELGNNNPARIEAQARLLQPAMFLFNQATMLGLEYPEAFKDLRQQLEFASTIFEGKERRK</sequence>
<reference evidence="1 2" key="1">
    <citation type="journal article" date="2016" name="Nat. Commun.">
        <title>Thousands of microbial genomes shed light on interconnected biogeochemical processes in an aquifer system.</title>
        <authorList>
            <person name="Anantharaman K."/>
            <person name="Brown C.T."/>
            <person name="Hug L.A."/>
            <person name="Sharon I."/>
            <person name="Castelle C.J."/>
            <person name="Probst A.J."/>
            <person name="Thomas B.C."/>
            <person name="Singh A."/>
            <person name="Wilkins M.J."/>
            <person name="Karaoz U."/>
            <person name="Brodie E.L."/>
            <person name="Williams K.H."/>
            <person name="Hubbard S.S."/>
            <person name="Banfield J.F."/>
        </authorList>
    </citation>
    <scope>NUCLEOTIDE SEQUENCE [LARGE SCALE GENOMIC DNA]</scope>
</reference>
<gene>
    <name evidence="1" type="ORF">A2493_02780</name>
</gene>
<evidence type="ECO:0000313" key="2">
    <source>
        <dbReference type="Proteomes" id="UP000178349"/>
    </source>
</evidence>